<evidence type="ECO:0000313" key="4">
    <source>
        <dbReference type="Proteomes" id="UP000540656"/>
    </source>
</evidence>
<dbReference type="Pfam" id="PF03372">
    <property type="entry name" value="Exo_endo_phos"/>
    <property type="match status" value="1"/>
</dbReference>
<dbReference type="EMBL" id="JACCAA010000001">
    <property type="protein sequence ID" value="NYG57954.1"/>
    <property type="molecule type" value="Genomic_DNA"/>
</dbReference>
<protein>
    <submittedName>
        <fullName evidence="3">Endonuclease/exonuclease/phosphatase family metal-dependent hydrolase</fullName>
    </submittedName>
</protein>
<feature type="transmembrane region" description="Helical" evidence="1">
    <location>
        <begin position="288"/>
        <end position="308"/>
    </location>
</feature>
<dbReference type="Proteomes" id="UP000540656">
    <property type="component" value="Unassembled WGS sequence"/>
</dbReference>
<dbReference type="InterPro" id="IPR005135">
    <property type="entry name" value="Endo/exonuclease/phosphatase"/>
</dbReference>
<dbReference type="InterPro" id="IPR036691">
    <property type="entry name" value="Endo/exonu/phosph_ase_sf"/>
</dbReference>
<dbReference type="AlphaFoldDB" id="A0A7Y9S1E3"/>
<feature type="transmembrane region" description="Helical" evidence="1">
    <location>
        <begin position="66"/>
        <end position="84"/>
    </location>
</feature>
<comment type="caution">
    <text evidence="3">The sequence shown here is derived from an EMBL/GenBank/DDBJ whole genome shotgun (WGS) entry which is preliminary data.</text>
</comment>
<feature type="transmembrane region" description="Helical" evidence="1">
    <location>
        <begin position="354"/>
        <end position="376"/>
    </location>
</feature>
<reference evidence="3 4" key="1">
    <citation type="submission" date="2020-07" db="EMBL/GenBank/DDBJ databases">
        <title>Sequencing the genomes of 1000 actinobacteria strains.</title>
        <authorList>
            <person name="Klenk H.-P."/>
        </authorList>
    </citation>
    <scope>NUCLEOTIDE SEQUENCE [LARGE SCALE GENOMIC DNA]</scope>
    <source>
        <strain evidence="3 4">DSM 23819</strain>
    </source>
</reference>
<feature type="domain" description="Endonuclease/exonuclease/phosphatase" evidence="2">
    <location>
        <begin position="390"/>
        <end position="610"/>
    </location>
</feature>
<feature type="transmembrane region" description="Helical" evidence="1">
    <location>
        <begin position="175"/>
        <end position="191"/>
    </location>
</feature>
<organism evidence="3 4">
    <name type="scientific">Nocardioides daedukensis</name>
    <dbReference type="NCBI Taxonomy" id="634462"/>
    <lineage>
        <taxon>Bacteria</taxon>
        <taxon>Bacillati</taxon>
        <taxon>Actinomycetota</taxon>
        <taxon>Actinomycetes</taxon>
        <taxon>Propionibacteriales</taxon>
        <taxon>Nocardioidaceae</taxon>
        <taxon>Nocardioides</taxon>
    </lineage>
</organism>
<keyword evidence="3" id="KW-0269">Exonuclease</keyword>
<evidence type="ECO:0000313" key="3">
    <source>
        <dbReference type="EMBL" id="NYG57954.1"/>
    </source>
</evidence>
<dbReference type="GO" id="GO:0004527">
    <property type="term" value="F:exonuclease activity"/>
    <property type="evidence" value="ECO:0007669"/>
    <property type="project" value="UniProtKB-KW"/>
</dbReference>
<keyword evidence="4" id="KW-1185">Reference proteome</keyword>
<keyword evidence="3" id="KW-0255">Endonuclease</keyword>
<dbReference type="Gene3D" id="3.60.10.10">
    <property type="entry name" value="Endonuclease/exonuclease/phosphatase"/>
    <property type="match status" value="1"/>
</dbReference>
<feature type="transmembrane region" description="Helical" evidence="1">
    <location>
        <begin position="35"/>
        <end position="54"/>
    </location>
</feature>
<keyword evidence="3" id="KW-0540">Nuclease</keyword>
<dbReference type="SUPFAM" id="SSF56219">
    <property type="entry name" value="DNase I-like"/>
    <property type="match status" value="1"/>
</dbReference>
<dbReference type="PANTHER" id="PTHR14859">
    <property type="entry name" value="CALCOFLUOR WHITE HYPERSENSITIVE PROTEIN PRECURSOR"/>
    <property type="match status" value="1"/>
</dbReference>
<keyword evidence="1" id="KW-0812">Transmembrane</keyword>
<feature type="transmembrane region" description="Helical" evidence="1">
    <location>
        <begin position="121"/>
        <end position="141"/>
    </location>
</feature>
<feature type="transmembrane region" description="Helical" evidence="1">
    <location>
        <begin position="203"/>
        <end position="221"/>
    </location>
</feature>
<feature type="transmembrane region" description="Helical" evidence="1">
    <location>
        <begin position="314"/>
        <end position="333"/>
    </location>
</feature>
<keyword evidence="1" id="KW-0472">Membrane</keyword>
<proteinExistence type="predicted"/>
<evidence type="ECO:0000259" key="2">
    <source>
        <dbReference type="Pfam" id="PF03372"/>
    </source>
</evidence>
<gene>
    <name evidence="3" type="ORF">BJ980_000877</name>
</gene>
<name>A0A7Y9S1E3_9ACTN</name>
<feature type="transmembrane region" description="Helical" evidence="1">
    <location>
        <begin position="255"/>
        <end position="276"/>
    </location>
</feature>
<dbReference type="GO" id="GO:0006506">
    <property type="term" value="P:GPI anchor biosynthetic process"/>
    <property type="evidence" value="ECO:0007669"/>
    <property type="project" value="TreeGrafter"/>
</dbReference>
<dbReference type="InterPro" id="IPR051916">
    <property type="entry name" value="GPI-anchor_lipid_remodeler"/>
</dbReference>
<accession>A0A7Y9S1E3</accession>
<feature type="transmembrane region" description="Helical" evidence="1">
    <location>
        <begin position="90"/>
        <end position="109"/>
    </location>
</feature>
<dbReference type="GO" id="GO:0016020">
    <property type="term" value="C:membrane"/>
    <property type="evidence" value="ECO:0007669"/>
    <property type="project" value="GOC"/>
</dbReference>
<keyword evidence="1" id="KW-1133">Transmembrane helix</keyword>
<keyword evidence="3" id="KW-0378">Hydrolase</keyword>
<dbReference type="PANTHER" id="PTHR14859:SF1">
    <property type="entry name" value="PGAP2-INTERACTING PROTEIN"/>
    <property type="match status" value="1"/>
</dbReference>
<feature type="transmembrane region" description="Helical" evidence="1">
    <location>
        <begin position="147"/>
        <end position="163"/>
    </location>
</feature>
<evidence type="ECO:0000256" key="1">
    <source>
        <dbReference type="SAM" id="Phobius"/>
    </source>
</evidence>
<dbReference type="GO" id="GO:0004519">
    <property type="term" value="F:endonuclease activity"/>
    <property type="evidence" value="ECO:0007669"/>
    <property type="project" value="UniProtKB-KW"/>
</dbReference>
<feature type="transmembrane region" description="Helical" evidence="1">
    <location>
        <begin position="228"/>
        <end position="249"/>
    </location>
</feature>
<sequence length="623" mass="64543">MRRVVAVAAGFWLLVDLLRVWTPSLITIFGQAASTPAELMGAFALGCVLAGVLPRVGVRFGLPATPTLRAALLVALACRIALMLTDGGEAQLWLASVGVAAAVAWTVLAAEQYGDELVQGFLAALVLAAVTHAALGTWAAVWRDDPWGWALLAVQVVLVLVTVREEPSGPAPARLALALLPAFLIAGVWAANPARGSVVSEAGGPMVVVLATMVAVVLARFAPLRPDLVRRALPVAGGLLAVTSALVLVPLETPAWSVVAYALAMPCLALLLLGIGQVGRTDPGHRSPAVAAACGAVLWVVLFFAYYAGYDLGYRADLLIVALALALVGMAVTSRDLSAIEVDASPRPALRAGAGTIAIALMAALFGPYVTVAAVVEDDISGAGQGLRVVSWNLRMGYGMDGEFDPRAVAAQIADQDPDVVLLSEVDRAWLLNGGQDQLAILARLLDMEAHFGPAADAVWGDAILTDLPVGEVRSRPMDSFGAVTGAQVLSATITKDGQDYDVVSTHVQPHPSKDGEDGALAQALVISGLALRLHDSGNPTVVGGDFNLEPGDPSWDVMTGTGLRDALAEARPLPTSPADRPEQQIDHVFASPELKASDPVAFGGELSDHRGVAVTLTTDADA</sequence>
<dbReference type="RefSeq" id="WP_179501164.1">
    <property type="nucleotide sequence ID" value="NZ_JACCAA010000001.1"/>
</dbReference>